<evidence type="ECO:0000256" key="4">
    <source>
        <dbReference type="RuleBase" id="RU003540"/>
    </source>
</evidence>
<dbReference type="PROSITE" id="PS51897">
    <property type="entry name" value="ANNEXIN_2"/>
    <property type="match status" value="4"/>
</dbReference>
<dbReference type="Gene3D" id="1.10.220.10">
    <property type="entry name" value="Annexin"/>
    <property type="match status" value="4"/>
</dbReference>
<dbReference type="Pfam" id="PF00191">
    <property type="entry name" value="Annexin"/>
    <property type="match status" value="4"/>
</dbReference>
<dbReference type="InterPro" id="IPR001464">
    <property type="entry name" value="Annexin"/>
</dbReference>
<name>A0ABP0TDZ0_9BRYO</name>
<keyword evidence="4" id="KW-0111">Calcium/phospholipid-binding</keyword>
<proteinExistence type="inferred from homology"/>
<comment type="similarity">
    <text evidence="1 4">Belongs to the annexin family.</text>
</comment>
<gene>
    <name evidence="5" type="ORF">CSSPTR1EN2_LOCUS2112</name>
</gene>
<dbReference type="Proteomes" id="UP001497512">
    <property type="component" value="Chromosome 10"/>
</dbReference>
<dbReference type="EMBL" id="OZ019902">
    <property type="protein sequence ID" value="CAK9193610.1"/>
    <property type="molecule type" value="Genomic_DNA"/>
</dbReference>
<protein>
    <recommendedName>
        <fullName evidence="4">Annexin</fullName>
    </recommendedName>
</protein>
<dbReference type="SMART" id="SM00335">
    <property type="entry name" value="ANX"/>
    <property type="match status" value="4"/>
</dbReference>
<dbReference type="SUPFAM" id="SSF47874">
    <property type="entry name" value="Annexin"/>
    <property type="match status" value="1"/>
</dbReference>
<evidence type="ECO:0000313" key="6">
    <source>
        <dbReference type="Proteomes" id="UP001497512"/>
    </source>
</evidence>
<evidence type="ECO:0000313" key="5">
    <source>
        <dbReference type="EMBL" id="CAK9193610.1"/>
    </source>
</evidence>
<keyword evidence="6" id="KW-1185">Reference proteome</keyword>
<dbReference type="PANTHER" id="PTHR10502:SF102">
    <property type="entry name" value="ANNEXIN B11"/>
    <property type="match status" value="1"/>
</dbReference>
<dbReference type="InterPro" id="IPR018252">
    <property type="entry name" value="Annexin_repeat_CS"/>
</dbReference>
<keyword evidence="3 4" id="KW-0041">Annexin</keyword>
<dbReference type="PANTHER" id="PTHR10502">
    <property type="entry name" value="ANNEXIN"/>
    <property type="match status" value="1"/>
</dbReference>
<organism evidence="5 6">
    <name type="scientific">Sphagnum troendelagicum</name>
    <dbReference type="NCBI Taxonomy" id="128251"/>
    <lineage>
        <taxon>Eukaryota</taxon>
        <taxon>Viridiplantae</taxon>
        <taxon>Streptophyta</taxon>
        <taxon>Embryophyta</taxon>
        <taxon>Bryophyta</taxon>
        <taxon>Sphagnophytina</taxon>
        <taxon>Sphagnopsida</taxon>
        <taxon>Sphagnales</taxon>
        <taxon>Sphagnaceae</taxon>
        <taxon>Sphagnum</taxon>
    </lineage>
</organism>
<evidence type="ECO:0000256" key="3">
    <source>
        <dbReference type="ARBA" id="ARBA00023216"/>
    </source>
</evidence>
<comment type="domain">
    <text evidence="4">A pair of annexin repeats may form one binding site for calcium and phospholipid.</text>
</comment>
<accession>A0ABP0TDZ0</accession>
<reference evidence="5" key="1">
    <citation type="submission" date="2024-02" db="EMBL/GenBank/DDBJ databases">
        <authorList>
            <consortium name="ELIXIR-Norway"/>
            <consortium name="Elixir Norway"/>
        </authorList>
    </citation>
    <scope>NUCLEOTIDE SEQUENCE</scope>
</reference>
<evidence type="ECO:0000256" key="2">
    <source>
        <dbReference type="ARBA" id="ARBA00022737"/>
    </source>
</evidence>
<dbReference type="PRINTS" id="PR00196">
    <property type="entry name" value="ANNEXIN"/>
</dbReference>
<evidence type="ECO:0000256" key="1">
    <source>
        <dbReference type="ARBA" id="ARBA00007831"/>
    </source>
</evidence>
<sequence length="315" mass="35383">MSTISVPSILNVEEDCQDLNQAFRGLGCDAKKVIAILGHRTLAQRRAIADAYFKTFREDLHKRLKSELHGNFEKAMLLWMMDAVERDAQLLLESMKGIGKNDTALLGILCSRTPSQLQLISQTYFKTYHKSLESQIEGNTSGDYRKLLLALVSGNRSSESLGENQELALADAHELYRAGAARLGTNEDTFIHVFTTRNSAQLRTTLQLYQQTFGHALETVIKKEISGNFQSALLTVMQCTCCPARFFAKELYHSMKGLGTDDNTLIRIVTTRAEVDMQYIKAEFSSLYKKSLEQMITGDTSGNYRLFLLTLVGRV</sequence>
<dbReference type="PROSITE" id="PS00223">
    <property type="entry name" value="ANNEXIN_1"/>
    <property type="match status" value="1"/>
</dbReference>
<keyword evidence="2 4" id="KW-0677">Repeat</keyword>
<keyword evidence="4" id="KW-0106">Calcium</keyword>
<dbReference type="InterPro" id="IPR037104">
    <property type="entry name" value="Annexin_sf"/>
</dbReference>
<dbReference type="InterPro" id="IPR018502">
    <property type="entry name" value="Annexin_repeat"/>
</dbReference>